<comment type="caution">
    <text evidence="1">The sequence shown here is derived from an EMBL/GenBank/DDBJ whole genome shotgun (WGS) entry which is preliminary data.</text>
</comment>
<sequence>MNGGSGLFYRRKALKEKDIEFKDGDRVWSIDSDCCGYGMVAVGRETIKTDLFFTKKKRR</sequence>
<dbReference type="EMBL" id="MFGO01000014">
    <property type="protein sequence ID" value="OGF41060.1"/>
    <property type="molecule type" value="Genomic_DNA"/>
</dbReference>
<dbReference type="AlphaFoldDB" id="A0A1F5TQ68"/>
<name>A0A1F5TQ68_9BACT</name>
<proteinExistence type="predicted"/>
<accession>A0A1F5TQ68</accession>
<protein>
    <submittedName>
        <fullName evidence="1">Uncharacterized protein</fullName>
    </submittedName>
</protein>
<evidence type="ECO:0000313" key="1">
    <source>
        <dbReference type="EMBL" id="OGF41060.1"/>
    </source>
</evidence>
<evidence type="ECO:0000313" key="2">
    <source>
        <dbReference type="Proteomes" id="UP000177579"/>
    </source>
</evidence>
<reference evidence="1 2" key="1">
    <citation type="journal article" date="2016" name="Nat. Commun.">
        <title>Thousands of microbial genomes shed light on interconnected biogeochemical processes in an aquifer system.</title>
        <authorList>
            <person name="Anantharaman K."/>
            <person name="Brown C.T."/>
            <person name="Hug L.A."/>
            <person name="Sharon I."/>
            <person name="Castelle C.J."/>
            <person name="Probst A.J."/>
            <person name="Thomas B.C."/>
            <person name="Singh A."/>
            <person name="Wilkins M.J."/>
            <person name="Karaoz U."/>
            <person name="Brodie E.L."/>
            <person name="Williams K.H."/>
            <person name="Hubbard S.S."/>
            <person name="Banfield J.F."/>
        </authorList>
    </citation>
    <scope>NUCLEOTIDE SEQUENCE [LARGE SCALE GENOMIC DNA]</scope>
</reference>
<dbReference type="Proteomes" id="UP000177579">
    <property type="component" value="Unassembled WGS sequence"/>
</dbReference>
<organism evidence="1 2">
    <name type="scientific">Candidatus Falkowbacteria bacterium RIFOXYD2_FULL_34_120</name>
    <dbReference type="NCBI Taxonomy" id="1798007"/>
    <lineage>
        <taxon>Bacteria</taxon>
        <taxon>Candidatus Falkowiibacteriota</taxon>
    </lineage>
</organism>
<gene>
    <name evidence="1" type="ORF">A2531_03175</name>
</gene>